<dbReference type="RefSeq" id="WP_011994999.1">
    <property type="nucleotide sequence ID" value="NC_009719.1"/>
</dbReference>
<dbReference type="Proteomes" id="UP000006377">
    <property type="component" value="Chromosome"/>
</dbReference>
<reference evidence="2 3" key="1">
    <citation type="journal article" date="2011" name="Stand. Genomic Sci.">
        <title>Complete genome sequence of Parvibaculum lavamentivorans type strain (DS-1(T)).</title>
        <authorList>
            <person name="Schleheck D."/>
            <person name="Weiss M."/>
            <person name="Pitluck S."/>
            <person name="Bruce D."/>
            <person name="Land M.L."/>
            <person name="Han S."/>
            <person name="Saunders E."/>
            <person name="Tapia R."/>
            <person name="Detter C."/>
            <person name="Brettin T."/>
            <person name="Han J."/>
            <person name="Woyke T."/>
            <person name="Goodwin L."/>
            <person name="Pennacchio L."/>
            <person name="Nolan M."/>
            <person name="Cook A.M."/>
            <person name="Kjelleberg S."/>
            <person name="Thomas T."/>
        </authorList>
    </citation>
    <scope>NUCLEOTIDE SEQUENCE [LARGE SCALE GENOMIC DNA]</scope>
    <source>
        <strain evidence="3">DS-1 / DSM 13023 / NCIMB 13966</strain>
    </source>
</reference>
<feature type="chain" id="PRO_5002708106" evidence="1">
    <location>
        <begin position="20"/>
        <end position="294"/>
    </location>
</feature>
<gene>
    <name evidence="2" type="ordered locus">Plav_0085</name>
</gene>
<keyword evidence="1" id="KW-0732">Signal</keyword>
<evidence type="ECO:0000256" key="1">
    <source>
        <dbReference type="SAM" id="SignalP"/>
    </source>
</evidence>
<evidence type="ECO:0000313" key="2">
    <source>
        <dbReference type="EMBL" id="ABS61708.1"/>
    </source>
</evidence>
<evidence type="ECO:0000313" key="3">
    <source>
        <dbReference type="Proteomes" id="UP000006377"/>
    </source>
</evidence>
<keyword evidence="3" id="KW-1185">Reference proteome</keyword>
<dbReference type="PROSITE" id="PS51257">
    <property type="entry name" value="PROKAR_LIPOPROTEIN"/>
    <property type="match status" value="1"/>
</dbReference>
<dbReference type="HOGENOM" id="CLU_946107_0_0_5"/>
<accession>A7HP75</accession>
<organism evidence="2 3">
    <name type="scientific">Parvibaculum lavamentivorans (strain DS-1 / DSM 13023 / NCIMB 13966)</name>
    <dbReference type="NCBI Taxonomy" id="402881"/>
    <lineage>
        <taxon>Bacteria</taxon>
        <taxon>Pseudomonadati</taxon>
        <taxon>Pseudomonadota</taxon>
        <taxon>Alphaproteobacteria</taxon>
        <taxon>Hyphomicrobiales</taxon>
        <taxon>Parvibaculaceae</taxon>
        <taxon>Parvibaculum</taxon>
    </lineage>
</organism>
<dbReference type="STRING" id="402881.Plav_0085"/>
<dbReference type="KEGG" id="pla:Plav_0085"/>
<dbReference type="EMBL" id="CP000774">
    <property type="protein sequence ID" value="ABS61708.1"/>
    <property type="molecule type" value="Genomic_DNA"/>
</dbReference>
<feature type="signal peptide" evidence="1">
    <location>
        <begin position="1"/>
        <end position="19"/>
    </location>
</feature>
<sequence length="294" mass="26726">MARNSAKIALAASAMFLVAACNSDGSSFGGGGGGGGGTPSSITSLGVTGEGGVTETLGIAALTDPLLGTEGVLGGGGEGAIGGQLPAELTDAIAPLRDGLAPVVDTVGGSVPVGTVTDQIPSLGIGGEGGLVYDLAGQDPVGMLLGGNGTVPMLLGGGNDGALGDVVPAGAVPGLPGGGDGGDPLAPITDLLGGGLPGLPGGGDDPLAPVTDLLGGAGGLGVTGDGGVLSSLLGDDPVGPAITPLGPVADLLGGGSDGLLGSIVPADALPGGGGDDPLAPVTDLLGGLPALPGS</sequence>
<protein>
    <submittedName>
        <fullName evidence="2">Putative membrane protein, glycine-rich</fullName>
    </submittedName>
</protein>
<name>A7HP75_PARL1</name>
<proteinExistence type="predicted"/>
<dbReference type="AlphaFoldDB" id="A7HP75"/>